<dbReference type="AlphaFoldDB" id="A0A5E4NDM7"/>
<feature type="non-terminal residue" evidence="1">
    <location>
        <position position="147"/>
    </location>
</feature>
<gene>
    <name evidence="1" type="ORF">CINCED_3A013820</name>
</gene>
<keyword evidence="2" id="KW-1185">Reference proteome</keyword>
<organism evidence="1 2">
    <name type="scientific">Cinara cedri</name>
    <dbReference type="NCBI Taxonomy" id="506608"/>
    <lineage>
        <taxon>Eukaryota</taxon>
        <taxon>Metazoa</taxon>
        <taxon>Ecdysozoa</taxon>
        <taxon>Arthropoda</taxon>
        <taxon>Hexapoda</taxon>
        <taxon>Insecta</taxon>
        <taxon>Pterygota</taxon>
        <taxon>Neoptera</taxon>
        <taxon>Paraneoptera</taxon>
        <taxon>Hemiptera</taxon>
        <taxon>Sternorrhyncha</taxon>
        <taxon>Aphidomorpha</taxon>
        <taxon>Aphidoidea</taxon>
        <taxon>Aphididae</taxon>
        <taxon>Lachninae</taxon>
        <taxon>Cinara</taxon>
    </lineage>
</organism>
<protein>
    <submittedName>
        <fullName evidence="1">Uncharacterized protein</fullName>
    </submittedName>
</protein>
<proteinExistence type="predicted"/>
<evidence type="ECO:0000313" key="2">
    <source>
        <dbReference type="Proteomes" id="UP000325440"/>
    </source>
</evidence>
<accession>A0A5E4NDM7</accession>
<evidence type="ECO:0000313" key="1">
    <source>
        <dbReference type="EMBL" id="VVC42967.1"/>
    </source>
</evidence>
<name>A0A5E4NDM7_9HEMI</name>
<reference evidence="1 2" key="1">
    <citation type="submission" date="2019-08" db="EMBL/GenBank/DDBJ databases">
        <authorList>
            <person name="Alioto T."/>
            <person name="Alioto T."/>
            <person name="Gomez Garrido J."/>
        </authorList>
    </citation>
    <scope>NUCLEOTIDE SEQUENCE [LARGE SCALE GENOMIC DNA]</scope>
</reference>
<dbReference type="EMBL" id="CABPRJ010002122">
    <property type="protein sequence ID" value="VVC42967.1"/>
    <property type="molecule type" value="Genomic_DNA"/>
</dbReference>
<dbReference type="OrthoDB" id="10616088at2759"/>
<dbReference type="Proteomes" id="UP000325440">
    <property type="component" value="Unassembled WGS sequence"/>
</dbReference>
<sequence length="147" mass="16774">ELNEFYANSESEDEFGFEGTDESLDDFEIEPQKQVLQNIETDEGVINFEFDNFEELFTISPINVLSSQLGEHVQIDAEENKSSTSQPVTEICTANVGIQEKEYDMNENFPVLDFFEAFITPKPKGNIVYKTNQYTQQQPTSSEYSGL</sequence>
<feature type="non-terminal residue" evidence="1">
    <location>
        <position position="1"/>
    </location>
</feature>